<comment type="cofactor">
    <cofactor evidence="1">
        <name>Cu(2+)</name>
        <dbReference type="ChEBI" id="CHEBI:29036"/>
    </cofactor>
</comment>
<reference evidence="14" key="1">
    <citation type="journal article" date="2021" name="Nat. Commun.">
        <title>Genetic determinants of endophytism in the Arabidopsis root mycobiome.</title>
        <authorList>
            <person name="Mesny F."/>
            <person name="Miyauchi S."/>
            <person name="Thiergart T."/>
            <person name="Pickel B."/>
            <person name="Atanasova L."/>
            <person name="Karlsson M."/>
            <person name="Huettel B."/>
            <person name="Barry K.W."/>
            <person name="Haridas S."/>
            <person name="Chen C."/>
            <person name="Bauer D."/>
            <person name="Andreopoulos W."/>
            <person name="Pangilinan J."/>
            <person name="LaButti K."/>
            <person name="Riley R."/>
            <person name="Lipzen A."/>
            <person name="Clum A."/>
            <person name="Drula E."/>
            <person name="Henrissat B."/>
            <person name="Kohler A."/>
            <person name="Grigoriev I.V."/>
            <person name="Martin F.M."/>
            <person name="Hacquard S."/>
        </authorList>
    </citation>
    <scope>NUCLEOTIDE SEQUENCE</scope>
    <source>
        <strain evidence="14">MPI-CAGE-CH-0235</strain>
    </source>
</reference>
<dbReference type="Gene3D" id="2.60.310.20">
    <property type="match status" value="1"/>
</dbReference>
<dbReference type="PROSITE" id="PS00497">
    <property type="entry name" value="TYROSINASE_1"/>
    <property type="match status" value="1"/>
</dbReference>
<evidence type="ECO:0000256" key="4">
    <source>
        <dbReference type="ARBA" id="ARBA00022723"/>
    </source>
</evidence>
<dbReference type="PANTHER" id="PTHR11474:SF76">
    <property type="entry name" value="SHKT DOMAIN-CONTAINING PROTEIN"/>
    <property type="match status" value="1"/>
</dbReference>
<comment type="catalytic activity">
    <reaction evidence="9">
        <text>2 L-dopa + O2 = 2 L-dopaquinone + 2 H2O</text>
        <dbReference type="Rhea" id="RHEA:34287"/>
        <dbReference type="ChEBI" id="CHEBI:15377"/>
        <dbReference type="ChEBI" id="CHEBI:15379"/>
        <dbReference type="ChEBI" id="CHEBI:57504"/>
        <dbReference type="ChEBI" id="CHEBI:57924"/>
        <dbReference type="EC" id="1.14.18.1"/>
    </reaction>
</comment>
<evidence type="ECO:0000256" key="3">
    <source>
        <dbReference type="ARBA" id="ARBA00011906"/>
    </source>
</evidence>
<dbReference type="InterPro" id="IPR008922">
    <property type="entry name" value="Di-copper_centre_dom_sf"/>
</dbReference>
<evidence type="ECO:0000256" key="2">
    <source>
        <dbReference type="ARBA" id="ARBA00009928"/>
    </source>
</evidence>
<keyword evidence="15" id="KW-1185">Reference proteome</keyword>
<dbReference type="PANTHER" id="PTHR11474">
    <property type="entry name" value="TYROSINASE FAMILY MEMBER"/>
    <property type="match status" value="1"/>
</dbReference>
<feature type="domain" description="Tyrosinase copper-binding" evidence="12">
    <location>
        <begin position="128"/>
        <end position="145"/>
    </location>
</feature>
<evidence type="ECO:0000256" key="5">
    <source>
        <dbReference type="ARBA" id="ARBA00023002"/>
    </source>
</evidence>
<dbReference type="AlphaFoldDB" id="A0A8K0T2R2"/>
<organism evidence="14 15">
    <name type="scientific">Stachybotrys elegans</name>
    <dbReference type="NCBI Taxonomy" id="80388"/>
    <lineage>
        <taxon>Eukaryota</taxon>
        <taxon>Fungi</taxon>
        <taxon>Dikarya</taxon>
        <taxon>Ascomycota</taxon>
        <taxon>Pezizomycotina</taxon>
        <taxon>Sordariomycetes</taxon>
        <taxon>Hypocreomycetidae</taxon>
        <taxon>Hypocreales</taxon>
        <taxon>Stachybotryaceae</taxon>
        <taxon>Stachybotrys</taxon>
    </lineage>
</organism>
<dbReference type="InterPro" id="IPR002227">
    <property type="entry name" value="Tyrosinase_Cu-bd"/>
</dbReference>
<dbReference type="Pfam" id="PF18132">
    <property type="entry name" value="Tyrosinase_C"/>
    <property type="match status" value="1"/>
</dbReference>
<feature type="domain" description="Tyrosinase copper-binding" evidence="13">
    <location>
        <begin position="331"/>
        <end position="342"/>
    </location>
</feature>
<dbReference type="SUPFAM" id="SSF48056">
    <property type="entry name" value="Di-copper centre-containing domain"/>
    <property type="match status" value="1"/>
</dbReference>
<evidence type="ECO:0000256" key="11">
    <source>
        <dbReference type="SAM" id="SignalP"/>
    </source>
</evidence>
<comment type="similarity">
    <text evidence="2">Belongs to the tyrosinase family.</text>
</comment>
<evidence type="ECO:0000256" key="8">
    <source>
        <dbReference type="ARBA" id="ARBA00023101"/>
    </source>
</evidence>
<evidence type="ECO:0000256" key="1">
    <source>
        <dbReference type="ARBA" id="ARBA00001973"/>
    </source>
</evidence>
<gene>
    <name evidence="14" type="ORF">B0I35DRAFT_164114</name>
</gene>
<evidence type="ECO:0000256" key="6">
    <source>
        <dbReference type="ARBA" id="ARBA00023008"/>
    </source>
</evidence>
<feature type="chain" id="PRO_5035445433" description="tyrosinase" evidence="11">
    <location>
        <begin position="26"/>
        <end position="630"/>
    </location>
</feature>
<evidence type="ECO:0000313" key="14">
    <source>
        <dbReference type="EMBL" id="KAH7324553.1"/>
    </source>
</evidence>
<name>A0A8K0T2R2_9HYPO</name>
<dbReference type="GO" id="GO:0004503">
    <property type="term" value="F:tyrosinase activity"/>
    <property type="evidence" value="ECO:0007669"/>
    <property type="project" value="UniProtKB-EC"/>
</dbReference>
<dbReference type="InterPro" id="IPR050316">
    <property type="entry name" value="Tyrosinase/Hemocyanin"/>
</dbReference>
<keyword evidence="7" id="KW-0503">Monooxygenase</keyword>
<proteinExistence type="inferred from homology"/>
<keyword evidence="11" id="KW-0732">Signal</keyword>
<evidence type="ECO:0000313" key="15">
    <source>
        <dbReference type="Proteomes" id="UP000813444"/>
    </source>
</evidence>
<protein>
    <recommendedName>
        <fullName evidence="3">tyrosinase</fullName>
        <ecNumber evidence="3">1.14.18.1</ecNumber>
    </recommendedName>
</protein>
<comment type="caution">
    <text evidence="14">The sequence shown here is derived from an EMBL/GenBank/DDBJ whole genome shotgun (WGS) entry which is preliminary data.</text>
</comment>
<dbReference type="GO" id="GO:0042438">
    <property type="term" value="P:melanin biosynthetic process"/>
    <property type="evidence" value="ECO:0007669"/>
    <property type="project" value="UniProtKB-KW"/>
</dbReference>
<evidence type="ECO:0000256" key="10">
    <source>
        <dbReference type="ARBA" id="ARBA00048881"/>
    </source>
</evidence>
<dbReference type="InterPro" id="IPR041640">
    <property type="entry name" value="Tyrosinase_C"/>
</dbReference>
<dbReference type="GO" id="GO:0046872">
    <property type="term" value="F:metal ion binding"/>
    <property type="evidence" value="ECO:0007669"/>
    <property type="project" value="UniProtKB-KW"/>
</dbReference>
<dbReference type="Pfam" id="PF00264">
    <property type="entry name" value="Tyrosinase"/>
    <property type="match status" value="1"/>
</dbReference>
<dbReference type="PRINTS" id="PR00092">
    <property type="entry name" value="TYROSINASE"/>
</dbReference>
<accession>A0A8K0T2R2</accession>
<keyword evidence="5" id="KW-0560">Oxidoreductase</keyword>
<sequence>MLLSVGRLSLLLTASLLFLPPLILSQTYNYGIPIREIAPRRSSASRVVVGRLPSREDGTVPLRLEIRELIRLTEQWDMFILALNLFQALDQDDPLSYYQIAGIHGVPFQPWNDVQPVAGANNSGYCTHSSVLFPMWHRPYLALFEQQMYFLVNKIATLYPPDVRQRYQRAARNFRMPYWDWAARAPEGETYFPEVFWNAQIDQNGPNGTQKIKNPLYSYQFHPLDEKAFPWTPLKYWTETKRAPNTTKDIRAPPSNNRQVSEALSSRLPDIQRRLFILFSSYKDYNAFSSKANAIAQGSSRWDSVESIHDVIHIYGGLRGHLTYVPLSSFDPLFYLHHTMTDRIIAMWQALNPSAWIEPMAAIETSYTTLNGTIQDSSTPLTPFYISDDGSFWTSDLARVPEAFGYSYADTDVSVYSADEVRRNLARNIIDWYGQTSAVGIRNQAQSRQQVDDASAHRPPSRWAMEENSDLSDLHVEQVFKDNHYTEWIANVQVNVEALDGQFAIHFFLGQPPPNSWEWRTAPNGVGDVPIFAMNRSTGSDAKITGTLPLTTALMERIAQGDIPDLSPEMVEPYLRANLSFGVRASDDTQVSPQEVDGLYIVISSADVTVAETEDELPSWSEPVSRLTLW</sequence>
<dbReference type="EC" id="1.14.18.1" evidence="3"/>
<dbReference type="OrthoDB" id="6132182at2759"/>
<evidence type="ECO:0000256" key="9">
    <source>
        <dbReference type="ARBA" id="ARBA00048233"/>
    </source>
</evidence>
<keyword evidence="8" id="KW-0470">Melanin biosynthesis</keyword>
<keyword evidence="6" id="KW-0186">Copper</keyword>
<evidence type="ECO:0000259" key="12">
    <source>
        <dbReference type="PROSITE" id="PS00497"/>
    </source>
</evidence>
<dbReference type="PROSITE" id="PS00498">
    <property type="entry name" value="TYROSINASE_2"/>
    <property type="match status" value="1"/>
</dbReference>
<dbReference type="Proteomes" id="UP000813444">
    <property type="component" value="Unassembled WGS sequence"/>
</dbReference>
<feature type="signal peptide" evidence="11">
    <location>
        <begin position="1"/>
        <end position="25"/>
    </location>
</feature>
<comment type="catalytic activity">
    <reaction evidence="10">
        <text>L-tyrosine + O2 = L-dopaquinone + H2O</text>
        <dbReference type="Rhea" id="RHEA:18117"/>
        <dbReference type="ChEBI" id="CHEBI:15377"/>
        <dbReference type="ChEBI" id="CHEBI:15379"/>
        <dbReference type="ChEBI" id="CHEBI:57924"/>
        <dbReference type="ChEBI" id="CHEBI:58315"/>
        <dbReference type="EC" id="1.14.18.1"/>
    </reaction>
</comment>
<keyword evidence="4" id="KW-0479">Metal-binding</keyword>
<dbReference type="EMBL" id="JAGPNK010000003">
    <property type="protein sequence ID" value="KAH7324553.1"/>
    <property type="molecule type" value="Genomic_DNA"/>
</dbReference>
<evidence type="ECO:0000259" key="13">
    <source>
        <dbReference type="PROSITE" id="PS00498"/>
    </source>
</evidence>
<dbReference type="Gene3D" id="1.10.1280.10">
    <property type="entry name" value="Di-copper center containing domain from catechol oxidase"/>
    <property type="match status" value="1"/>
</dbReference>
<evidence type="ECO:0000256" key="7">
    <source>
        <dbReference type="ARBA" id="ARBA00023033"/>
    </source>
</evidence>